<sequence length="390" mass="41739">MASLFIVPNKTIVGENALELSKDQIKGFGKKALIITDNMMVKLGNVDKVTKVIEDINLKYEVYSNVNSEPTDEIVEGGINLYKESGCDFLIALGGGSPIDAMKAIGAMITNPGEITDYLGKVIENQPPTMVAIPTTAGTGSEATQFTIISDTKRNIKMLLKGASLIPNLAIVDPMFTLTAPKAVTAATGVDALTHAIEAYTSKKSQSLSDTFALSAVKRIFENLPVAYEDGSNIQARSEMAIGSLEAGIAFNNSSVTIVHGMSRPIGALYHVPHGLSNAMLLKDCLEFAKDGCVERFDDLAKAIGINVETKEEGATLFVEAVKDLCNKLNIMTLEEFGIEREVFLNSLDKMADDALESGSPGNTMRVPSKEDIIEIYKSLMKVGVGCGVS</sequence>
<evidence type="ECO:0000256" key="3">
    <source>
        <dbReference type="ARBA" id="ARBA00023027"/>
    </source>
</evidence>
<dbReference type="GO" id="GO:0004022">
    <property type="term" value="F:alcohol dehydrogenase (NAD+) activity"/>
    <property type="evidence" value="ECO:0007669"/>
    <property type="project" value="TreeGrafter"/>
</dbReference>
<dbReference type="FunFam" id="1.20.1090.10:FF:000001">
    <property type="entry name" value="Aldehyde-alcohol dehydrogenase"/>
    <property type="match status" value="1"/>
</dbReference>
<reference evidence="6 7" key="1">
    <citation type="journal article" date="2017" name="Genome Announc.">
        <title>Draft Genome Sequence of Romboutsia weinsteinii sp. nov. Strain CCRI-19649(T) Isolated from Surface Water.</title>
        <authorList>
            <person name="Maheux A.F."/>
            <person name="Boudreau D.K."/>
            <person name="Berube E."/>
            <person name="Boissinot M."/>
            <person name="Cantin P."/>
            <person name="Raymond F."/>
            <person name="Corbeil J."/>
            <person name="Omar R.F."/>
            <person name="Bergeron M.G."/>
        </authorList>
    </citation>
    <scope>NUCLEOTIDE SEQUENCE [LARGE SCALE GENOMIC DNA]</scope>
    <source>
        <strain evidence="6 7">CCRI-19649</strain>
    </source>
</reference>
<evidence type="ECO:0000313" key="7">
    <source>
        <dbReference type="Proteomes" id="UP000215694"/>
    </source>
</evidence>
<dbReference type="InterPro" id="IPR001670">
    <property type="entry name" value="ADH_Fe/GldA"/>
</dbReference>
<keyword evidence="3" id="KW-0520">NAD</keyword>
<dbReference type="OrthoDB" id="9804734at2"/>
<comment type="caution">
    <text evidence="6">The sequence shown here is derived from an EMBL/GenBank/DDBJ whole genome shotgun (WGS) entry which is preliminary data.</text>
</comment>
<gene>
    <name evidence="6" type="ORF">CHL78_007165</name>
</gene>
<dbReference type="Pfam" id="PF00465">
    <property type="entry name" value="Fe-ADH"/>
    <property type="match status" value="1"/>
</dbReference>
<dbReference type="PANTHER" id="PTHR11496:SF102">
    <property type="entry name" value="ALCOHOL DEHYDROGENASE 4"/>
    <property type="match status" value="1"/>
</dbReference>
<evidence type="ECO:0000259" key="5">
    <source>
        <dbReference type="Pfam" id="PF25137"/>
    </source>
</evidence>
<dbReference type="PANTHER" id="PTHR11496">
    <property type="entry name" value="ALCOHOL DEHYDROGENASE"/>
    <property type="match status" value="1"/>
</dbReference>
<dbReference type="AlphaFoldDB" id="A0A371J5S5"/>
<dbReference type="InterPro" id="IPR056798">
    <property type="entry name" value="ADH_Fe_C"/>
</dbReference>
<dbReference type="CDD" id="cd08194">
    <property type="entry name" value="Fe-ADH-like"/>
    <property type="match status" value="1"/>
</dbReference>
<keyword evidence="7" id="KW-1185">Reference proteome</keyword>
<protein>
    <submittedName>
        <fullName evidence="6">Iron-containing alcohol dehydrogenase</fullName>
    </submittedName>
</protein>
<dbReference type="InterPro" id="IPR039697">
    <property type="entry name" value="Alcohol_dehydrogenase_Fe"/>
</dbReference>
<dbReference type="Gene3D" id="1.20.1090.10">
    <property type="entry name" value="Dehydroquinate synthase-like - alpha domain"/>
    <property type="match status" value="1"/>
</dbReference>
<dbReference type="Pfam" id="PF25137">
    <property type="entry name" value="ADH_Fe_C"/>
    <property type="match status" value="1"/>
</dbReference>
<dbReference type="GO" id="GO:0046872">
    <property type="term" value="F:metal ion binding"/>
    <property type="evidence" value="ECO:0007669"/>
    <property type="project" value="InterPro"/>
</dbReference>
<keyword evidence="2" id="KW-0560">Oxidoreductase</keyword>
<proteinExistence type="inferred from homology"/>
<dbReference type="EMBL" id="NOJY02000009">
    <property type="protein sequence ID" value="RDY28074.1"/>
    <property type="molecule type" value="Genomic_DNA"/>
</dbReference>
<evidence type="ECO:0000313" key="6">
    <source>
        <dbReference type="EMBL" id="RDY28074.1"/>
    </source>
</evidence>
<evidence type="ECO:0000256" key="2">
    <source>
        <dbReference type="ARBA" id="ARBA00023002"/>
    </source>
</evidence>
<dbReference type="InterPro" id="IPR018211">
    <property type="entry name" value="ADH_Fe_CS"/>
</dbReference>
<dbReference type="RefSeq" id="WP_094367772.1">
    <property type="nucleotide sequence ID" value="NZ_NOJY02000009.1"/>
</dbReference>
<dbReference type="PROSITE" id="PS00913">
    <property type="entry name" value="ADH_IRON_1"/>
    <property type="match status" value="1"/>
</dbReference>
<evidence type="ECO:0000256" key="1">
    <source>
        <dbReference type="ARBA" id="ARBA00007358"/>
    </source>
</evidence>
<dbReference type="Proteomes" id="UP000215694">
    <property type="component" value="Unassembled WGS sequence"/>
</dbReference>
<organism evidence="6 7">
    <name type="scientific">Romboutsia weinsteinii</name>
    <dbReference type="NCBI Taxonomy" id="2020949"/>
    <lineage>
        <taxon>Bacteria</taxon>
        <taxon>Bacillati</taxon>
        <taxon>Bacillota</taxon>
        <taxon>Clostridia</taxon>
        <taxon>Peptostreptococcales</taxon>
        <taxon>Peptostreptococcaceae</taxon>
        <taxon>Romboutsia</taxon>
    </lineage>
</organism>
<comment type="similarity">
    <text evidence="1">Belongs to the iron-containing alcohol dehydrogenase family.</text>
</comment>
<feature type="domain" description="Fe-containing alcohol dehydrogenase-like C-terminal" evidence="5">
    <location>
        <begin position="185"/>
        <end position="380"/>
    </location>
</feature>
<dbReference type="FunFam" id="3.40.50.1970:FF:000003">
    <property type="entry name" value="Alcohol dehydrogenase, iron-containing"/>
    <property type="match status" value="1"/>
</dbReference>
<evidence type="ECO:0000259" key="4">
    <source>
        <dbReference type="Pfam" id="PF00465"/>
    </source>
</evidence>
<dbReference type="SUPFAM" id="SSF56796">
    <property type="entry name" value="Dehydroquinate synthase-like"/>
    <property type="match status" value="1"/>
</dbReference>
<name>A0A371J5S5_9FIRM</name>
<dbReference type="Gene3D" id="3.40.50.1970">
    <property type="match status" value="1"/>
</dbReference>
<accession>A0A371J5S5</accession>
<feature type="domain" description="Alcohol dehydrogenase iron-type/glycerol dehydrogenase GldA" evidence="4">
    <location>
        <begin position="8"/>
        <end position="174"/>
    </location>
</feature>